<gene>
    <name evidence="1" type="ORF">FVR03_23690</name>
</gene>
<evidence type="ECO:0000313" key="2">
    <source>
        <dbReference type="Proteomes" id="UP000321926"/>
    </source>
</evidence>
<reference evidence="1 2" key="1">
    <citation type="submission" date="2019-08" db="EMBL/GenBank/DDBJ databases">
        <authorList>
            <person name="Shi S."/>
        </authorList>
    </citation>
    <scope>NUCLEOTIDE SEQUENCE [LARGE SCALE GENOMIC DNA]</scope>
    <source>
        <strain evidence="1 2">GY10130</strain>
    </source>
</reference>
<dbReference type="EMBL" id="VRTY01000180">
    <property type="protein sequence ID" value="TXK21030.1"/>
    <property type="molecule type" value="Genomic_DNA"/>
</dbReference>
<accession>A0A5C8III4</accession>
<comment type="caution">
    <text evidence="1">The sequence shown here is derived from an EMBL/GenBank/DDBJ whole genome shotgun (WGS) entry which is preliminary data.</text>
</comment>
<keyword evidence="2" id="KW-1185">Reference proteome</keyword>
<dbReference type="AlphaFoldDB" id="A0A5C8III4"/>
<organism evidence="1 2">
    <name type="scientific">Pontibacter qinzhouensis</name>
    <dbReference type="NCBI Taxonomy" id="2603253"/>
    <lineage>
        <taxon>Bacteria</taxon>
        <taxon>Pseudomonadati</taxon>
        <taxon>Bacteroidota</taxon>
        <taxon>Cytophagia</taxon>
        <taxon>Cytophagales</taxon>
        <taxon>Hymenobacteraceae</taxon>
        <taxon>Pontibacter</taxon>
    </lineage>
</organism>
<dbReference type="Proteomes" id="UP000321926">
    <property type="component" value="Unassembled WGS sequence"/>
</dbReference>
<protein>
    <submittedName>
        <fullName evidence="1">Uncharacterized protein</fullName>
    </submittedName>
</protein>
<sequence length="123" mass="14439">MKNSAESIEECLNHMDVDWIPFNDIYRSIFGFSNGEPTQSELEETIQLIELLLKEYNVICLKGPEMKPFGDNTEDVIEKIRKMIRTEPYESYYYGLWFDNLNQNKNSEGDCKRNCVKAIKLLT</sequence>
<name>A0A5C8III4_9BACT</name>
<evidence type="ECO:0000313" key="1">
    <source>
        <dbReference type="EMBL" id="TXK21030.1"/>
    </source>
</evidence>
<proteinExistence type="predicted"/>
<dbReference type="RefSeq" id="WP_147924251.1">
    <property type="nucleotide sequence ID" value="NZ_VRTY01000180.1"/>
</dbReference>